<accession>A0A5A7UE30</accession>
<dbReference type="PANTHER" id="PTHR43383">
    <property type="entry name" value="NODULIN 6"/>
    <property type="match status" value="1"/>
</dbReference>
<proteinExistence type="predicted"/>
<keyword evidence="2" id="KW-0808">Transferase</keyword>
<organism evidence="2 3">
    <name type="scientific">Cucumis melo var. makuwa</name>
    <name type="common">Oriental melon</name>
    <dbReference type="NCBI Taxonomy" id="1194695"/>
    <lineage>
        <taxon>Eukaryota</taxon>
        <taxon>Viridiplantae</taxon>
        <taxon>Streptophyta</taxon>
        <taxon>Embryophyta</taxon>
        <taxon>Tracheophyta</taxon>
        <taxon>Spermatophyta</taxon>
        <taxon>Magnoliopsida</taxon>
        <taxon>eudicotyledons</taxon>
        <taxon>Gunneridae</taxon>
        <taxon>Pentapetalae</taxon>
        <taxon>rosids</taxon>
        <taxon>fabids</taxon>
        <taxon>Cucurbitales</taxon>
        <taxon>Cucurbitaceae</taxon>
        <taxon>Benincaseae</taxon>
        <taxon>Cucumis</taxon>
    </lineage>
</organism>
<dbReference type="AlphaFoldDB" id="A0A5A7UE30"/>
<name>A0A5A7UE30_CUCMM</name>
<dbReference type="OrthoDB" id="1741137at2759"/>
<comment type="caution">
    <text evidence="2">The sequence shown here is derived from an EMBL/GenBank/DDBJ whole genome shotgun (WGS) entry which is preliminary data.</text>
</comment>
<gene>
    <name evidence="2" type="ORF">E6C27_scaffold131G002180</name>
</gene>
<evidence type="ECO:0000313" key="2">
    <source>
        <dbReference type="EMBL" id="KAA0054263.1"/>
    </source>
</evidence>
<reference evidence="2 3" key="1">
    <citation type="submission" date="2019-08" db="EMBL/GenBank/DDBJ databases">
        <title>Draft genome sequences of two oriental melons (Cucumis melo L. var makuwa).</title>
        <authorList>
            <person name="Kwon S.-Y."/>
        </authorList>
    </citation>
    <scope>NUCLEOTIDE SEQUENCE [LARGE SCALE GENOMIC DNA]</scope>
    <source>
        <strain evidence="3">cv. SW 3</strain>
        <tissue evidence="2">Leaf</tissue>
    </source>
</reference>
<feature type="domain" description="Reverse transcriptase Ty1/copia-type" evidence="1">
    <location>
        <begin position="29"/>
        <end position="179"/>
    </location>
</feature>
<keyword evidence="2" id="KW-0418">Kinase</keyword>
<evidence type="ECO:0000259" key="1">
    <source>
        <dbReference type="Pfam" id="PF07727"/>
    </source>
</evidence>
<dbReference type="EMBL" id="SSTE01008862">
    <property type="protein sequence ID" value="KAA0054263.1"/>
    <property type="molecule type" value="Genomic_DNA"/>
</dbReference>
<dbReference type="InterPro" id="IPR043502">
    <property type="entry name" value="DNA/RNA_pol_sf"/>
</dbReference>
<keyword evidence="2" id="KW-0675">Receptor</keyword>
<dbReference type="Pfam" id="PF07727">
    <property type="entry name" value="RVT_2"/>
    <property type="match status" value="1"/>
</dbReference>
<dbReference type="STRING" id="1194695.A0A5A7UE30"/>
<dbReference type="PANTHER" id="PTHR43383:SF2">
    <property type="entry name" value="AMIDOHYDROLASE 2 FAMILY PROTEIN"/>
    <property type="match status" value="1"/>
</dbReference>
<dbReference type="GO" id="GO:0016301">
    <property type="term" value="F:kinase activity"/>
    <property type="evidence" value="ECO:0007669"/>
    <property type="project" value="UniProtKB-KW"/>
</dbReference>
<sequence>MKALKHNCTWYIVELPKEKKTVRCKWMFTWYIVELPKEKKTVRCKWMFTVKCKTDGSVERYKARLVAKGLTQIYGVDYQETFAPFAKINSIRISLSIAVNFDTPLYQFDVKNVFLNGELEEEVFMDLPPGFNVGLGIDKVCKLKRSLYGLKQPPRSWFERFKKAVTSYGFSQSSDETGLVFVKKKLAYDFQIKDLETLKYFLGMSLPDPKMSFLSTKGIVIKLEYDVSAVSYASLSTSCDCDKWYQSFVSSLAERNANMSTIKQLSKLQSERLTEIEEQFLYMRELSDVILVWLFIVGHIDLANDLSDDFRATIETIKAEMVEMKMQVNLTLRAVGNQTSNQVCNVSSRLKIPEPKAFEVSGTNFEETKVMLASMHLSDDAKLWWRSKVNDVHNDRCTIGTWEDLKKEPVPLTRGKI</sequence>
<dbReference type="Proteomes" id="UP000321393">
    <property type="component" value="Unassembled WGS sequence"/>
</dbReference>
<evidence type="ECO:0000313" key="3">
    <source>
        <dbReference type="Proteomes" id="UP000321393"/>
    </source>
</evidence>
<dbReference type="InterPro" id="IPR013103">
    <property type="entry name" value="RVT_2"/>
</dbReference>
<dbReference type="SUPFAM" id="SSF56672">
    <property type="entry name" value="DNA/RNA polymerases"/>
    <property type="match status" value="1"/>
</dbReference>
<protein>
    <submittedName>
        <fullName evidence="2">Cysteine-rich RLK RECEPTOR-like protein kinase</fullName>
    </submittedName>
</protein>